<reference evidence="3 4" key="1">
    <citation type="submission" date="2020-10" db="EMBL/GenBank/DDBJ databases">
        <title>Phylogeny of dyella-like bacteria.</title>
        <authorList>
            <person name="Fu J."/>
        </authorList>
    </citation>
    <scope>NUCLEOTIDE SEQUENCE [LARGE SCALE GENOMIC DNA]</scope>
    <source>
        <strain evidence="3 4">DHG40</strain>
    </source>
</reference>
<feature type="domain" description="DUF4189" evidence="2">
    <location>
        <begin position="67"/>
        <end position="161"/>
    </location>
</feature>
<feature type="signal peptide" evidence="1">
    <location>
        <begin position="1"/>
        <end position="22"/>
    </location>
</feature>
<evidence type="ECO:0000313" key="4">
    <source>
        <dbReference type="Proteomes" id="UP001620409"/>
    </source>
</evidence>
<evidence type="ECO:0000313" key="3">
    <source>
        <dbReference type="EMBL" id="MFK2854764.1"/>
    </source>
</evidence>
<evidence type="ECO:0000256" key="1">
    <source>
        <dbReference type="SAM" id="SignalP"/>
    </source>
</evidence>
<dbReference type="InterPro" id="IPR025240">
    <property type="entry name" value="DUF4189"/>
</dbReference>
<comment type="caution">
    <text evidence="3">The sequence shown here is derived from an EMBL/GenBank/DDBJ whole genome shotgun (WGS) entry which is preliminary data.</text>
</comment>
<organism evidence="3 4">
    <name type="scientific">Dyella humi</name>
    <dbReference type="NCBI Taxonomy" id="1770547"/>
    <lineage>
        <taxon>Bacteria</taxon>
        <taxon>Pseudomonadati</taxon>
        <taxon>Pseudomonadota</taxon>
        <taxon>Gammaproteobacteria</taxon>
        <taxon>Lysobacterales</taxon>
        <taxon>Rhodanobacteraceae</taxon>
        <taxon>Dyella</taxon>
    </lineage>
</organism>
<gene>
    <name evidence="3" type="ORF">ISP18_09200</name>
</gene>
<dbReference type="EMBL" id="JADIKI010000022">
    <property type="protein sequence ID" value="MFK2854764.1"/>
    <property type="molecule type" value="Genomic_DNA"/>
</dbReference>
<keyword evidence="4" id="KW-1185">Reference proteome</keyword>
<dbReference type="Pfam" id="PF13827">
    <property type="entry name" value="DUF4189"/>
    <property type="match status" value="1"/>
</dbReference>
<feature type="chain" id="PRO_5045420583" evidence="1">
    <location>
        <begin position="23"/>
        <end position="168"/>
    </location>
</feature>
<proteinExistence type="predicted"/>
<accession>A0ABW8IHU9</accession>
<dbReference type="RefSeq" id="WP_380009873.1">
    <property type="nucleotide sequence ID" value="NZ_JADIKI010000022.1"/>
</dbReference>
<evidence type="ECO:0000259" key="2">
    <source>
        <dbReference type="Pfam" id="PF13827"/>
    </source>
</evidence>
<dbReference type="Proteomes" id="UP001620409">
    <property type="component" value="Unassembled WGS sequence"/>
</dbReference>
<sequence>MKVKLFFLLSLLGLSKAGVVSAQGGCPPGQYPVSGEGWNYCAPIPGYDQSPTSSQPEQPPARWKSRWGAIATDGVKGVLGTATGEADQSEAEQKALAQCHTKGGSACKIQTSYANGCAAMIVGNNGFSTAIGSTIEEAVSKGMKICRSDGDTSCHVYYTDCSLPGLVH</sequence>
<name>A0ABW8IHU9_9GAMM</name>
<keyword evidence="1" id="KW-0732">Signal</keyword>
<protein>
    <submittedName>
        <fullName evidence="3">DUF4189 domain-containing protein</fullName>
    </submittedName>
</protein>